<sequence length="81" mass="9113">MDRVLEFCVVLCRHGAQKRQQTGDLAEHHVMVSTTHSLDEADILGDCIAVMDEGCCSSSLFYEKWYEVGYNLTLVKNEATT</sequence>
<organism evidence="1 2">
    <name type="scientific">Globisporangium ultimum (strain ATCC 200006 / CBS 805.95 / DAOM BR144)</name>
    <name type="common">Pythium ultimum</name>
    <dbReference type="NCBI Taxonomy" id="431595"/>
    <lineage>
        <taxon>Eukaryota</taxon>
        <taxon>Sar</taxon>
        <taxon>Stramenopiles</taxon>
        <taxon>Oomycota</taxon>
        <taxon>Peronosporomycetes</taxon>
        <taxon>Pythiales</taxon>
        <taxon>Pythiaceae</taxon>
        <taxon>Globisporangium</taxon>
    </lineage>
</organism>
<reference evidence="1" key="3">
    <citation type="submission" date="2015-02" db="UniProtKB">
        <authorList>
            <consortium name="EnsemblProtists"/>
        </authorList>
    </citation>
    <scope>IDENTIFICATION</scope>
    <source>
        <strain evidence="1">DAOM BR144</strain>
    </source>
</reference>
<dbReference type="InParanoid" id="K3XBX8"/>
<evidence type="ECO:0000313" key="1">
    <source>
        <dbReference type="EnsemblProtists" id="PYU1_T014727"/>
    </source>
</evidence>
<dbReference type="Proteomes" id="UP000019132">
    <property type="component" value="Unassembled WGS sequence"/>
</dbReference>
<keyword evidence="2" id="KW-1185">Reference proteome</keyword>
<dbReference type="STRING" id="431595.K3XBX8"/>
<reference evidence="2" key="1">
    <citation type="journal article" date="2010" name="Genome Biol.">
        <title>Genome sequence of the necrotrophic plant pathogen Pythium ultimum reveals original pathogenicity mechanisms and effector repertoire.</title>
        <authorList>
            <person name="Levesque C.A."/>
            <person name="Brouwer H."/>
            <person name="Cano L."/>
            <person name="Hamilton J.P."/>
            <person name="Holt C."/>
            <person name="Huitema E."/>
            <person name="Raffaele S."/>
            <person name="Robideau G.P."/>
            <person name="Thines M."/>
            <person name="Win J."/>
            <person name="Zerillo M.M."/>
            <person name="Beakes G.W."/>
            <person name="Boore J.L."/>
            <person name="Busam D."/>
            <person name="Dumas B."/>
            <person name="Ferriera S."/>
            <person name="Fuerstenberg S.I."/>
            <person name="Gachon C.M."/>
            <person name="Gaulin E."/>
            <person name="Govers F."/>
            <person name="Grenville-Briggs L."/>
            <person name="Horner N."/>
            <person name="Hostetler J."/>
            <person name="Jiang R.H."/>
            <person name="Johnson J."/>
            <person name="Krajaejun T."/>
            <person name="Lin H."/>
            <person name="Meijer H.J."/>
            <person name="Moore B."/>
            <person name="Morris P."/>
            <person name="Phuntmart V."/>
            <person name="Puiu D."/>
            <person name="Shetty J."/>
            <person name="Stajich J.E."/>
            <person name="Tripathy S."/>
            <person name="Wawra S."/>
            <person name="van West P."/>
            <person name="Whitty B.R."/>
            <person name="Coutinho P.M."/>
            <person name="Henrissat B."/>
            <person name="Martin F."/>
            <person name="Thomas P.D."/>
            <person name="Tyler B.M."/>
            <person name="De Vries R.P."/>
            <person name="Kamoun S."/>
            <person name="Yandell M."/>
            <person name="Tisserat N."/>
            <person name="Buell C.R."/>
        </authorList>
    </citation>
    <scope>NUCLEOTIDE SEQUENCE</scope>
    <source>
        <strain evidence="2">DAOM:BR144</strain>
    </source>
</reference>
<accession>K3XBX8</accession>
<protein>
    <submittedName>
        <fullName evidence="1">Uncharacterized protein</fullName>
    </submittedName>
</protein>
<name>K3XBX8_GLOUD</name>
<proteinExistence type="predicted"/>
<dbReference type="VEuPathDB" id="FungiDB:PYU1_G014696"/>
<evidence type="ECO:0000313" key="2">
    <source>
        <dbReference type="Proteomes" id="UP000019132"/>
    </source>
</evidence>
<dbReference type="EnsemblProtists" id="PYU1_T014727">
    <property type="protein sequence ID" value="PYU1_T014727"/>
    <property type="gene ID" value="PYU1_G014696"/>
</dbReference>
<dbReference type="HOGENOM" id="CLU_2579158_0_0_1"/>
<dbReference type="AlphaFoldDB" id="K3XBX8"/>
<reference evidence="2" key="2">
    <citation type="submission" date="2010-04" db="EMBL/GenBank/DDBJ databases">
        <authorList>
            <person name="Buell R."/>
            <person name="Hamilton J."/>
            <person name="Hostetler J."/>
        </authorList>
    </citation>
    <scope>NUCLEOTIDE SEQUENCE [LARGE SCALE GENOMIC DNA]</scope>
    <source>
        <strain evidence="2">DAOM:BR144</strain>
    </source>
</reference>
<dbReference type="EMBL" id="GL376630">
    <property type="status" value="NOT_ANNOTATED_CDS"/>
    <property type="molecule type" value="Genomic_DNA"/>
</dbReference>